<evidence type="ECO:0000313" key="3">
    <source>
        <dbReference type="Proteomes" id="UP000199259"/>
    </source>
</evidence>
<reference evidence="2 3" key="1">
    <citation type="submission" date="2016-10" db="EMBL/GenBank/DDBJ databases">
        <authorList>
            <person name="Varghese N."/>
            <person name="Submissions S."/>
        </authorList>
    </citation>
    <scope>NUCLEOTIDE SEQUENCE [LARGE SCALE GENOMIC DNA]</scope>
    <source>
        <strain evidence="2 3">PL 12/M</strain>
    </source>
</reference>
<accession>A0A7Z7AYD8</accession>
<name>A0A7Z7AYD8_9EURY</name>
<keyword evidence="3" id="KW-1185">Reference proteome</keyword>
<keyword evidence="1" id="KW-0472">Membrane</keyword>
<dbReference type="Proteomes" id="UP000199259">
    <property type="component" value="Unassembled WGS sequence"/>
</dbReference>
<comment type="caution">
    <text evidence="2">The sequence shown here is derived from an EMBL/GenBank/DDBJ whole genome shotgun (WGS) entry which is preliminary data.</text>
</comment>
<dbReference type="OrthoDB" id="125007at2157"/>
<proteinExistence type="predicted"/>
<evidence type="ECO:0000256" key="1">
    <source>
        <dbReference type="SAM" id="Phobius"/>
    </source>
</evidence>
<organism evidence="2 3">
    <name type="scientific">Methanolobus vulcani</name>
    <dbReference type="NCBI Taxonomy" id="38026"/>
    <lineage>
        <taxon>Archaea</taxon>
        <taxon>Methanobacteriati</taxon>
        <taxon>Methanobacteriota</taxon>
        <taxon>Stenosarchaea group</taxon>
        <taxon>Methanomicrobia</taxon>
        <taxon>Methanosarcinales</taxon>
        <taxon>Methanosarcinaceae</taxon>
        <taxon>Methanolobus</taxon>
    </lineage>
</organism>
<gene>
    <name evidence="2" type="ORF">SAMN04488589_0591</name>
</gene>
<dbReference type="AlphaFoldDB" id="A0A7Z7AYD8"/>
<dbReference type="RefSeq" id="WP_154717777.1">
    <property type="nucleotide sequence ID" value="NZ_FNCA01000002.1"/>
</dbReference>
<sequence>MDFRLIFIIGFAGFVVTVILLAIVITILNEKLRTKTLVKQANEMGFKPASKEIVTSLGFEQTQLGNKQKVYNVFTGTYDGLQVIFFDITIVIGYFITGSASSHGGTFKSSGIIFEKTAPVFELQPRSPLSNNAYNKYFSLDGDSSFMDESLAEKIGRNYTIESNGTHVMFVPSGKRVENISEEVKATYRILQNIV</sequence>
<feature type="transmembrane region" description="Helical" evidence="1">
    <location>
        <begin position="6"/>
        <end position="28"/>
    </location>
</feature>
<protein>
    <submittedName>
        <fullName evidence="2">Uncharacterized protein</fullName>
    </submittedName>
</protein>
<keyword evidence="1" id="KW-1133">Transmembrane helix</keyword>
<keyword evidence="1" id="KW-0812">Transmembrane</keyword>
<evidence type="ECO:0000313" key="2">
    <source>
        <dbReference type="EMBL" id="SDF46078.1"/>
    </source>
</evidence>
<dbReference type="EMBL" id="FNCA01000002">
    <property type="protein sequence ID" value="SDF46078.1"/>
    <property type="molecule type" value="Genomic_DNA"/>
</dbReference>